<protein>
    <submittedName>
        <fullName evidence="2">Uncharacterized protein</fullName>
    </submittedName>
</protein>
<evidence type="ECO:0000313" key="2">
    <source>
        <dbReference type="EMBL" id="KAK5633689.1"/>
    </source>
</evidence>
<gene>
    <name evidence="2" type="ORF">RRF57_009403</name>
</gene>
<feature type="region of interest" description="Disordered" evidence="1">
    <location>
        <begin position="88"/>
        <end position="115"/>
    </location>
</feature>
<accession>A0AAN7UZD5</accession>
<evidence type="ECO:0000313" key="3">
    <source>
        <dbReference type="Proteomes" id="UP001305414"/>
    </source>
</evidence>
<organism evidence="2 3">
    <name type="scientific">Xylaria bambusicola</name>
    <dbReference type="NCBI Taxonomy" id="326684"/>
    <lineage>
        <taxon>Eukaryota</taxon>
        <taxon>Fungi</taxon>
        <taxon>Dikarya</taxon>
        <taxon>Ascomycota</taxon>
        <taxon>Pezizomycotina</taxon>
        <taxon>Sordariomycetes</taxon>
        <taxon>Xylariomycetidae</taxon>
        <taxon>Xylariales</taxon>
        <taxon>Xylariaceae</taxon>
        <taxon>Xylaria</taxon>
    </lineage>
</organism>
<name>A0AAN7UZD5_9PEZI</name>
<proteinExistence type="predicted"/>
<keyword evidence="3" id="KW-1185">Reference proteome</keyword>
<comment type="caution">
    <text evidence="2">The sequence shown here is derived from an EMBL/GenBank/DDBJ whole genome shotgun (WGS) entry which is preliminary data.</text>
</comment>
<dbReference type="EMBL" id="JAWHQM010000035">
    <property type="protein sequence ID" value="KAK5633689.1"/>
    <property type="molecule type" value="Genomic_DNA"/>
</dbReference>
<evidence type="ECO:0000256" key="1">
    <source>
        <dbReference type="SAM" id="MobiDB-lite"/>
    </source>
</evidence>
<dbReference type="Proteomes" id="UP001305414">
    <property type="component" value="Unassembled WGS sequence"/>
</dbReference>
<dbReference type="AlphaFoldDB" id="A0AAN7UZD5"/>
<feature type="region of interest" description="Disordered" evidence="1">
    <location>
        <begin position="39"/>
        <end position="66"/>
    </location>
</feature>
<sequence length="115" mass="12966">MLSPIEILSASFVWHLHWRAVEPLRWALVAVKEFQGSTVDEREDERVVTNRPVKTTPEPSSGGEWRASACLLHESKSSLLGRMPTRSMGAAHQQFMTASQTRIRGKKPGLGREER</sequence>
<reference evidence="2 3" key="1">
    <citation type="submission" date="2023-10" db="EMBL/GenBank/DDBJ databases">
        <title>Draft genome sequence of Xylaria bambusicola isolate GMP-LS, the root and basal stem rot pathogen of sugarcane in Indonesia.</title>
        <authorList>
            <person name="Selvaraj P."/>
            <person name="Muralishankar V."/>
            <person name="Muruganantham S."/>
            <person name="Sp S."/>
            <person name="Haryani S."/>
            <person name="Lau K.J.X."/>
            <person name="Naqvi N.I."/>
        </authorList>
    </citation>
    <scope>NUCLEOTIDE SEQUENCE [LARGE SCALE GENOMIC DNA]</scope>
    <source>
        <strain evidence="2">GMP-LS</strain>
    </source>
</reference>